<dbReference type="AlphaFoldDB" id="A0A5J4WXE0"/>
<dbReference type="EC" id="2.1.3.3" evidence="2"/>
<organism evidence="5 6">
    <name type="scientific">Streblomastix strix</name>
    <dbReference type="NCBI Taxonomy" id="222440"/>
    <lineage>
        <taxon>Eukaryota</taxon>
        <taxon>Metamonada</taxon>
        <taxon>Preaxostyla</taxon>
        <taxon>Oxymonadida</taxon>
        <taxon>Streblomastigidae</taxon>
        <taxon>Streblomastix</taxon>
    </lineage>
</organism>
<keyword evidence="3" id="KW-0808">Transferase</keyword>
<evidence type="ECO:0000313" key="5">
    <source>
        <dbReference type="EMBL" id="KAA6399146.1"/>
    </source>
</evidence>
<feature type="non-terminal residue" evidence="5">
    <location>
        <position position="1"/>
    </location>
</feature>
<feature type="domain" description="Aspartate/ornithine carbamoyltransferase Asp/Orn-binding" evidence="4">
    <location>
        <begin position="11"/>
        <end position="172"/>
    </location>
</feature>
<reference evidence="5 6" key="1">
    <citation type="submission" date="2019-03" db="EMBL/GenBank/DDBJ databases">
        <title>Single cell metagenomics reveals metabolic interactions within the superorganism composed of flagellate Streblomastix strix and complex community of Bacteroidetes bacteria on its surface.</title>
        <authorList>
            <person name="Treitli S.C."/>
            <person name="Kolisko M."/>
            <person name="Husnik F."/>
            <person name="Keeling P."/>
            <person name="Hampl V."/>
        </authorList>
    </citation>
    <scope>NUCLEOTIDE SEQUENCE [LARGE SCALE GENOMIC DNA]</scope>
    <source>
        <strain evidence="5">ST1C</strain>
    </source>
</reference>
<comment type="caution">
    <text evidence="5">The sequence shown here is derived from an EMBL/GenBank/DDBJ whole genome shotgun (WGS) entry which is preliminary data.</text>
</comment>
<evidence type="ECO:0000256" key="2">
    <source>
        <dbReference type="ARBA" id="ARBA00013007"/>
    </source>
</evidence>
<dbReference type="GO" id="GO:0042450">
    <property type="term" value="P:L-arginine biosynthetic process via ornithine"/>
    <property type="evidence" value="ECO:0007669"/>
    <property type="project" value="TreeGrafter"/>
</dbReference>
<dbReference type="OrthoDB" id="10252326at2759"/>
<dbReference type="InterPro" id="IPR006131">
    <property type="entry name" value="Asp_carbamoyltransf_Asp/Orn-bd"/>
</dbReference>
<dbReference type="Pfam" id="PF00185">
    <property type="entry name" value="OTCace"/>
    <property type="match status" value="1"/>
</dbReference>
<dbReference type="GO" id="GO:0004585">
    <property type="term" value="F:ornithine carbamoyltransferase activity"/>
    <property type="evidence" value="ECO:0007669"/>
    <property type="project" value="UniProtKB-EC"/>
</dbReference>
<name>A0A5J4WXE0_9EUKA</name>
<dbReference type="EMBL" id="SNRW01000813">
    <property type="protein sequence ID" value="KAA6399146.1"/>
    <property type="molecule type" value="Genomic_DNA"/>
</dbReference>
<dbReference type="GO" id="GO:0016597">
    <property type="term" value="F:amino acid binding"/>
    <property type="evidence" value="ECO:0007669"/>
    <property type="project" value="InterPro"/>
</dbReference>
<dbReference type="PANTHER" id="PTHR45753:SF3">
    <property type="entry name" value="ORNITHINE TRANSCARBAMYLASE, MITOCHONDRIAL"/>
    <property type="match status" value="1"/>
</dbReference>
<comment type="similarity">
    <text evidence="1">Belongs to the aspartate/ornithine carbamoyltransferase superfamily. OTCase family.</text>
</comment>
<gene>
    <name evidence="5" type="ORF">EZS28_005330</name>
</gene>
<dbReference type="InterPro" id="IPR036901">
    <property type="entry name" value="Asp/Orn_carbamoylTrfase_sf"/>
</dbReference>
<evidence type="ECO:0000259" key="4">
    <source>
        <dbReference type="Pfam" id="PF00185"/>
    </source>
</evidence>
<sequence length="197" mass="21720">YGKPLSVPQGIIALLTRFGVDVALAHPKGYELLPEILEEAKKGAAASGAKFSISNNMDEAFTGADIVYPKSWAPLTIMQRRVSLSNRDGPDQKQLEKEALAMNAEHIDWECTEERMSLTKSGSALYMHCLPADISGVSCEKGEVSASVFERYRHKTYKEAGYKPYVIAAMIVASKFSDSSKVLEYLLTQNKPRVTVI</sequence>
<evidence type="ECO:0000313" key="6">
    <source>
        <dbReference type="Proteomes" id="UP000324800"/>
    </source>
</evidence>
<evidence type="ECO:0000256" key="3">
    <source>
        <dbReference type="ARBA" id="ARBA00022679"/>
    </source>
</evidence>
<dbReference type="PANTHER" id="PTHR45753">
    <property type="entry name" value="ORNITHINE CARBAMOYLTRANSFERASE, MITOCHONDRIAL"/>
    <property type="match status" value="1"/>
</dbReference>
<accession>A0A5J4WXE0</accession>
<protein>
    <recommendedName>
        <fullName evidence="2">ornithine carbamoyltransferase</fullName>
        <ecNumber evidence="2">2.1.3.3</ecNumber>
    </recommendedName>
</protein>
<dbReference type="GO" id="GO:0019240">
    <property type="term" value="P:citrulline biosynthetic process"/>
    <property type="evidence" value="ECO:0007669"/>
    <property type="project" value="TreeGrafter"/>
</dbReference>
<evidence type="ECO:0000256" key="1">
    <source>
        <dbReference type="ARBA" id="ARBA00007805"/>
    </source>
</evidence>
<dbReference type="Proteomes" id="UP000324800">
    <property type="component" value="Unassembled WGS sequence"/>
</dbReference>
<dbReference type="SUPFAM" id="SSF53671">
    <property type="entry name" value="Aspartate/ornithine carbamoyltransferase"/>
    <property type="match status" value="1"/>
</dbReference>
<dbReference type="Gene3D" id="3.40.50.1370">
    <property type="entry name" value="Aspartate/ornithine carbamoyltransferase"/>
    <property type="match status" value="1"/>
</dbReference>
<proteinExistence type="inferred from homology"/>